<feature type="modified residue" description="4-aspartylphosphate" evidence="2">
    <location>
        <position position="52"/>
    </location>
</feature>
<dbReference type="SUPFAM" id="SSF52172">
    <property type="entry name" value="CheY-like"/>
    <property type="match status" value="1"/>
</dbReference>
<evidence type="ECO:0000313" key="4">
    <source>
        <dbReference type="EMBL" id="QPJ66035.1"/>
    </source>
</evidence>
<dbReference type="PANTHER" id="PTHR44591:SF25">
    <property type="entry name" value="CHEMOTAXIS TWO-COMPONENT RESPONSE REGULATOR"/>
    <property type="match status" value="1"/>
</dbReference>
<dbReference type="AlphaFoldDB" id="A0A7T0G428"/>
<dbReference type="KEGG" id="nva:G3M78_11770"/>
<name>A0A7T0G428_9BACT</name>
<proteinExistence type="predicted"/>
<dbReference type="EMBL" id="CP048620">
    <property type="protein sequence ID" value="QPJ66035.1"/>
    <property type="molecule type" value="Genomic_DNA"/>
</dbReference>
<evidence type="ECO:0000256" key="2">
    <source>
        <dbReference type="PROSITE-ProRule" id="PRU00169"/>
    </source>
</evidence>
<evidence type="ECO:0000256" key="1">
    <source>
        <dbReference type="ARBA" id="ARBA00022553"/>
    </source>
</evidence>
<dbReference type="Pfam" id="PF00072">
    <property type="entry name" value="Response_reg"/>
    <property type="match status" value="1"/>
</dbReference>
<accession>A0A7T0G428</accession>
<dbReference type="Gene3D" id="3.40.50.2300">
    <property type="match status" value="1"/>
</dbReference>
<protein>
    <submittedName>
        <fullName evidence="4">Response regulator</fullName>
    </submittedName>
</protein>
<reference evidence="5" key="1">
    <citation type="submission" date="2020-02" db="EMBL/GenBank/DDBJ databases">
        <title>Genomic and physiological characterization of two novel Nitrospinaceae genera.</title>
        <authorList>
            <person name="Mueller A.J."/>
            <person name="Jung M.-Y."/>
            <person name="Strachan C.R."/>
            <person name="Herbold C.W."/>
            <person name="Kirkegaard R.H."/>
            <person name="Daims H."/>
        </authorList>
    </citation>
    <scope>NUCLEOTIDE SEQUENCE [LARGE SCALE GENOMIC DNA]</scope>
</reference>
<dbReference type="InterPro" id="IPR001789">
    <property type="entry name" value="Sig_transdc_resp-reg_receiver"/>
</dbReference>
<evidence type="ECO:0000313" key="5">
    <source>
        <dbReference type="Proteomes" id="UP000594464"/>
    </source>
</evidence>
<dbReference type="PROSITE" id="PS50110">
    <property type="entry name" value="RESPONSE_REGULATORY"/>
    <property type="match status" value="1"/>
</dbReference>
<organism evidence="4 5">
    <name type="scientific">Candidatus Nitrohelix vancouverensis</name>
    <dbReference type="NCBI Taxonomy" id="2705534"/>
    <lineage>
        <taxon>Bacteria</taxon>
        <taxon>Pseudomonadati</taxon>
        <taxon>Nitrospinota/Tectimicrobiota group</taxon>
        <taxon>Nitrospinota</taxon>
        <taxon>Nitrospinia</taxon>
        <taxon>Nitrospinales</taxon>
        <taxon>Nitrospinaceae</taxon>
        <taxon>Candidatus Nitrohelix</taxon>
    </lineage>
</organism>
<gene>
    <name evidence="4" type="ORF">G3M78_11770</name>
</gene>
<dbReference type="InterPro" id="IPR050595">
    <property type="entry name" value="Bact_response_regulator"/>
</dbReference>
<dbReference type="InterPro" id="IPR011006">
    <property type="entry name" value="CheY-like_superfamily"/>
</dbReference>
<evidence type="ECO:0000259" key="3">
    <source>
        <dbReference type="PROSITE" id="PS50110"/>
    </source>
</evidence>
<feature type="domain" description="Response regulatory" evidence="3">
    <location>
        <begin position="2"/>
        <end position="119"/>
    </location>
</feature>
<dbReference type="GO" id="GO:0000160">
    <property type="term" value="P:phosphorelay signal transduction system"/>
    <property type="evidence" value="ECO:0007669"/>
    <property type="project" value="InterPro"/>
</dbReference>
<dbReference type="SMART" id="SM00448">
    <property type="entry name" value="REC"/>
    <property type="match status" value="1"/>
</dbReference>
<dbReference type="PANTHER" id="PTHR44591">
    <property type="entry name" value="STRESS RESPONSE REGULATOR PROTEIN 1"/>
    <property type="match status" value="1"/>
</dbReference>
<keyword evidence="1 2" id="KW-0597">Phosphoprotein</keyword>
<dbReference type="Proteomes" id="UP000594464">
    <property type="component" value="Chromosome"/>
</dbReference>
<sequence>MRALVIDDSRAIRLILGQIMKKIGFEVTEAGNGQEALDKLNPNEPFELALVDWNMPVMNGYDFVLNVRKDPAYNDMRLMMVTTETEMSQVVKALEAGANEYVMKPFTKDMIVEKLSLLGLDLG</sequence>